<keyword evidence="7" id="KW-0732">Signal</keyword>
<evidence type="ECO:0000313" key="8">
    <source>
        <dbReference type="EMBL" id="KAI9632940.1"/>
    </source>
</evidence>
<dbReference type="Gene3D" id="1.10.630.10">
    <property type="entry name" value="Cytochrome P450"/>
    <property type="match status" value="1"/>
</dbReference>
<dbReference type="AlphaFoldDB" id="A0AA38LRF9"/>
<comment type="similarity">
    <text evidence="2">Belongs to the cytochrome P450 family.</text>
</comment>
<dbReference type="InterPro" id="IPR036396">
    <property type="entry name" value="Cyt_P450_sf"/>
</dbReference>
<keyword evidence="9" id="KW-1185">Reference proteome</keyword>
<keyword evidence="4 6" id="KW-0479">Metal-binding</keyword>
<reference evidence="8" key="1">
    <citation type="journal article" date="2022" name="G3 (Bethesda)">
        <title>High quality genome of the basidiomycete yeast Dioszegia hungarica PDD-24b-2 isolated from cloud water.</title>
        <authorList>
            <person name="Jarrige D."/>
            <person name="Haridas S."/>
            <person name="Bleykasten-Grosshans C."/>
            <person name="Joly M."/>
            <person name="Nadalig T."/>
            <person name="Sancelme M."/>
            <person name="Vuilleumier S."/>
            <person name="Grigoriev I.V."/>
            <person name="Amato P."/>
            <person name="Bringel F."/>
        </authorList>
    </citation>
    <scope>NUCLEOTIDE SEQUENCE</scope>
    <source>
        <strain evidence="8">PDD-24b-2</strain>
    </source>
</reference>
<dbReference type="EMBL" id="JAKWFO010000013">
    <property type="protein sequence ID" value="KAI9632940.1"/>
    <property type="molecule type" value="Genomic_DNA"/>
</dbReference>
<evidence type="ECO:0000313" key="9">
    <source>
        <dbReference type="Proteomes" id="UP001164286"/>
    </source>
</evidence>
<protein>
    <submittedName>
        <fullName evidence="8">Cytochrome P450</fullName>
    </submittedName>
</protein>
<proteinExistence type="inferred from homology"/>
<dbReference type="GO" id="GO:0008395">
    <property type="term" value="F:steroid hydroxylase activity"/>
    <property type="evidence" value="ECO:0007669"/>
    <property type="project" value="TreeGrafter"/>
</dbReference>
<dbReference type="InterPro" id="IPR002403">
    <property type="entry name" value="Cyt_P450_E_grp-IV"/>
</dbReference>
<dbReference type="GO" id="GO:0016705">
    <property type="term" value="F:oxidoreductase activity, acting on paired donors, with incorporation or reduction of molecular oxygen"/>
    <property type="evidence" value="ECO:0007669"/>
    <property type="project" value="InterPro"/>
</dbReference>
<evidence type="ECO:0000256" key="5">
    <source>
        <dbReference type="ARBA" id="ARBA00023004"/>
    </source>
</evidence>
<evidence type="ECO:0000256" key="7">
    <source>
        <dbReference type="SAM" id="SignalP"/>
    </source>
</evidence>
<organism evidence="8 9">
    <name type="scientific">Dioszegia hungarica</name>
    <dbReference type="NCBI Taxonomy" id="4972"/>
    <lineage>
        <taxon>Eukaryota</taxon>
        <taxon>Fungi</taxon>
        <taxon>Dikarya</taxon>
        <taxon>Basidiomycota</taxon>
        <taxon>Agaricomycotina</taxon>
        <taxon>Tremellomycetes</taxon>
        <taxon>Tremellales</taxon>
        <taxon>Bulleribasidiaceae</taxon>
        <taxon>Dioszegia</taxon>
    </lineage>
</organism>
<dbReference type="PRINTS" id="PR00465">
    <property type="entry name" value="EP450IV"/>
</dbReference>
<comment type="caution">
    <text evidence="8">The sequence shown here is derived from an EMBL/GenBank/DDBJ whole genome shotgun (WGS) entry which is preliminary data.</text>
</comment>
<dbReference type="GO" id="GO:0020037">
    <property type="term" value="F:heme binding"/>
    <property type="evidence" value="ECO:0007669"/>
    <property type="project" value="InterPro"/>
</dbReference>
<feature type="binding site" description="axial binding residue" evidence="6">
    <location>
        <position position="441"/>
    </location>
    <ligand>
        <name>heme</name>
        <dbReference type="ChEBI" id="CHEBI:30413"/>
    </ligand>
    <ligandPart>
        <name>Fe</name>
        <dbReference type="ChEBI" id="CHEBI:18248"/>
    </ligandPart>
</feature>
<evidence type="ECO:0000256" key="4">
    <source>
        <dbReference type="ARBA" id="ARBA00022723"/>
    </source>
</evidence>
<dbReference type="PANTHER" id="PTHR24304:SF2">
    <property type="entry name" value="24-HYDROXYCHOLESTEROL 7-ALPHA-HYDROXYLASE"/>
    <property type="match status" value="1"/>
</dbReference>
<sequence length="492" mass="54118">MINLVLALGLIPVLLVLRRFYHSHFAPTFLEKPEGGVPRPPLVADWVPFVGNALSMTRGDAFWAGVIRRYGPVVRVRAMGEVRTFVTTPGLISYVYKNSRNFDFLHFRRSMSSQIFGQNANHAQSDAMDAIIFPGHHKNMQPGSIADLIRKYADHLEGGLKQAVEAVGDEGKVVDLGDHMFDILYESSAKAFFTPSFPAAAFKPSFMAFDAAFPLLNLAALPAIARRPAEKARDEALRIIEEWWVDISDEDRQQLAPSMLGMVEASEAEGWPLRDIAAFFLSEIWALEANAPYAGIWAVVELLRNPSALTRLRTEITDVIATLSPPTLSTLLHKPQPELPGLLPYTNAVFQETLRYHVDTLSLRVVQSDCVIPPNLLSGGIGAETGLRLHKGEQVICATRVPMVNEEEWGADAGKWNPERFMKGGAAGRSMNPFGGGVSMCEGRHFASAEILTFIAAFTHLFDADILSDTMKANPQRIGLGVQQPMGGVTRI</sequence>
<dbReference type="GO" id="GO:0005506">
    <property type="term" value="F:iron ion binding"/>
    <property type="evidence" value="ECO:0007669"/>
    <property type="project" value="InterPro"/>
</dbReference>
<keyword evidence="5 6" id="KW-0408">Iron</keyword>
<keyword evidence="3 6" id="KW-0349">Heme</keyword>
<comment type="cofactor">
    <cofactor evidence="1 6">
        <name>heme</name>
        <dbReference type="ChEBI" id="CHEBI:30413"/>
    </cofactor>
</comment>
<feature type="chain" id="PRO_5041360537" evidence="7">
    <location>
        <begin position="19"/>
        <end position="492"/>
    </location>
</feature>
<dbReference type="InterPro" id="IPR050529">
    <property type="entry name" value="CYP450_sterol_14alpha_dmase"/>
</dbReference>
<dbReference type="InterPro" id="IPR001128">
    <property type="entry name" value="Cyt_P450"/>
</dbReference>
<dbReference type="PANTHER" id="PTHR24304">
    <property type="entry name" value="CYTOCHROME P450 FAMILY 7"/>
    <property type="match status" value="1"/>
</dbReference>
<evidence type="ECO:0000256" key="2">
    <source>
        <dbReference type="ARBA" id="ARBA00010617"/>
    </source>
</evidence>
<dbReference type="RefSeq" id="XP_052942717.1">
    <property type="nucleotide sequence ID" value="XM_053091049.1"/>
</dbReference>
<dbReference type="SUPFAM" id="SSF48264">
    <property type="entry name" value="Cytochrome P450"/>
    <property type="match status" value="1"/>
</dbReference>
<evidence type="ECO:0000256" key="1">
    <source>
        <dbReference type="ARBA" id="ARBA00001971"/>
    </source>
</evidence>
<dbReference type="GeneID" id="77730254"/>
<evidence type="ECO:0000256" key="3">
    <source>
        <dbReference type="ARBA" id="ARBA00022617"/>
    </source>
</evidence>
<dbReference type="Pfam" id="PF00067">
    <property type="entry name" value="p450"/>
    <property type="match status" value="1"/>
</dbReference>
<feature type="signal peptide" evidence="7">
    <location>
        <begin position="1"/>
        <end position="18"/>
    </location>
</feature>
<accession>A0AA38LRF9</accession>
<name>A0AA38LRF9_9TREE</name>
<dbReference type="Proteomes" id="UP001164286">
    <property type="component" value="Unassembled WGS sequence"/>
</dbReference>
<evidence type="ECO:0000256" key="6">
    <source>
        <dbReference type="PIRSR" id="PIRSR602403-1"/>
    </source>
</evidence>
<gene>
    <name evidence="8" type="ORF">MKK02DRAFT_40315</name>
</gene>